<feature type="disulfide bond" description="Redox-active" evidence="3">
    <location>
        <begin position="163"/>
        <end position="167"/>
    </location>
</feature>
<feature type="binding site" evidence="2">
    <location>
        <position position="249"/>
    </location>
    <ligand>
        <name>Cu cation</name>
        <dbReference type="ChEBI" id="CHEBI:23378"/>
    </ligand>
</feature>
<dbReference type="CDD" id="cd02968">
    <property type="entry name" value="SCO"/>
    <property type="match status" value="1"/>
</dbReference>
<protein>
    <recommendedName>
        <fullName evidence="8">Thioredoxin domain-containing protein</fullName>
    </recommendedName>
</protein>
<dbReference type="PANTHER" id="PTHR12151">
    <property type="entry name" value="ELECTRON TRANSPORT PROTIN SCO1/SENC FAMILY MEMBER"/>
    <property type="match status" value="1"/>
</dbReference>
<dbReference type="SUPFAM" id="SSF52833">
    <property type="entry name" value="Thioredoxin-like"/>
    <property type="match status" value="1"/>
</dbReference>
<feature type="binding site" evidence="2">
    <location>
        <position position="167"/>
    </location>
    <ligand>
        <name>Cu cation</name>
        <dbReference type="ChEBI" id="CHEBI:23378"/>
    </ligand>
</feature>
<dbReference type="STRING" id="133385.A0A2T9YK26"/>
<dbReference type="PANTHER" id="PTHR12151:SF5">
    <property type="entry name" value="AT19154P"/>
    <property type="match status" value="1"/>
</dbReference>
<evidence type="ECO:0000256" key="4">
    <source>
        <dbReference type="SAM" id="MobiDB-lite"/>
    </source>
</evidence>
<sequence length="285" mass="32155">MLLAQSKSFSTFIRNCKQPKPNTSHYIQLEASKNSVSVLSRNNTQICNYSDFKADNQNEQTKKDSKPSPSIGPKVSFKLPRSGPLSPTGIALFGMSILSLYFYFTIEKQKIELKKSEALKQTTVVGNAKIGGRFELIDQNNNLVTDKNFLGKHFLVYFGFCNCPDICPDELDKIDASDETKDKIVPIFITCDPSRDTPEVIKSYLAEFNSKFVGLTGSFDQVKQVCKAYRVYFSKPPQVIEGQNYLVDHSIFSYLMDNNGSFVDVYGQDRTSQEMAESMKKLLTQ</sequence>
<comment type="similarity">
    <text evidence="1">Belongs to the SCO1/2 family.</text>
</comment>
<dbReference type="Proteomes" id="UP000245383">
    <property type="component" value="Unassembled WGS sequence"/>
</dbReference>
<feature type="region of interest" description="Disordered" evidence="4">
    <location>
        <begin position="51"/>
        <end position="79"/>
    </location>
</feature>
<evidence type="ECO:0008006" key="8">
    <source>
        <dbReference type="Google" id="ProtNLM"/>
    </source>
</evidence>
<evidence type="ECO:0000313" key="6">
    <source>
        <dbReference type="EMBL" id="PVU92685.1"/>
    </source>
</evidence>
<evidence type="ECO:0000256" key="5">
    <source>
        <dbReference type="SAM" id="Phobius"/>
    </source>
</evidence>
<organism evidence="6 7">
    <name type="scientific">Smittium simulii</name>
    <dbReference type="NCBI Taxonomy" id="133385"/>
    <lineage>
        <taxon>Eukaryota</taxon>
        <taxon>Fungi</taxon>
        <taxon>Fungi incertae sedis</taxon>
        <taxon>Zoopagomycota</taxon>
        <taxon>Kickxellomycotina</taxon>
        <taxon>Harpellomycetes</taxon>
        <taxon>Harpellales</taxon>
        <taxon>Legeriomycetaceae</taxon>
        <taxon>Smittium</taxon>
    </lineage>
</organism>
<dbReference type="InterPro" id="IPR003782">
    <property type="entry name" value="SCO1/SenC"/>
</dbReference>
<comment type="caution">
    <text evidence="6">The sequence shown here is derived from an EMBL/GenBank/DDBJ whole genome shotgun (WGS) entry which is preliminary data.</text>
</comment>
<feature type="binding site" evidence="2">
    <location>
        <position position="163"/>
    </location>
    <ligand>
        <name>Cu cation</name>
        <dbReference type="ChEBI" id="CHEBI:23378"/>
    </ligand>
</feature>
<accession>A0A2T9YK26</accession>
<feature type="transmembrane region" description="Helical" evidence="5">
    <location>
        <begin position="85"/>
        <end position="106"/>
    </location>
</feature>
<dbReference type="GO" id="GO:0005507">
    <property type="term" value="F:copper ion binding"/>
    <property type="evidence" value="ECO:0007669"/>
    <property type="project" value="UniProtKB-ARBA"/>
</dbReference>
<dbReference type="GO" id="GO:0005739">
    <property type="term" value="C:mitochondrion"/>
    <property type="evidence" value="ECO:0007669"/>
    <property type="project" value="GOC"/>
</dbReference>
<feature type="compositionally biased region" description="Basic and acidic residues" evidence="4">
    <location>
        <begin position="52"/>
        <end position="66"/>
    </location>
</feature>
<dbReference type="GO" id="GO:0033617">
    <property type="term" value="P:mitochondrial respiratory chain complex IV assembly"/>
    <property type="evidence" value="ECO:0007669"/>
    <property type="project" value="TreeGrafter"/>
</dbReference>
<proteinExistence type="inferred from homology"/>
<dbReference type="FunFam" id="3.40.30.10:FF:000013">
    <property type="entry name" value="Blast:Protein SCO1 homolog, mitochondrial"/>
    <property type="match status" value="1"/>
</dbReference>
<dbReference type="OrthoDB" id="270009at2759"/>
<evidence type="ECO:0000256" key="2">
    <source>
        <dbReference type="PIRSR" id="PIRSR603782-1"/>
    </source>
</evidence>
<keyword evidence="2" id="KW-0186">Copper</keyword>
<keyword evidence="7" id="KW-1185">Reference proteome</keyword>
<name>A0A2T9YK26_9FUNG</name>
<evidence type="ECO:0000313" key="7">
    <source>
        <dbReference type="Proteomes" id="UP000245383"/>
    </source>
</evidence>
<dbReference type="Gene3D" id="3.40.30.10">
    <property type="entry name" value="Glutaredoxin"/>
    <property type="match status" value="1"/>
</dbReference>
<evidence type="ECO:0000256" key="3">
    <source>
        <dbReference type="PIRSR" id="PIRSR603782-2"/>
    </source>
</evidence>
<keyword evidence="5" id="KW-1133">Transmembrane helix</keyword>
<keyword evidence="5" id="KW-0812">Transmembrane</keyword>
<dbReference type="AlphaFoldDB" id="A0A2T9YK26"/>
<keyword evidence="2" id="KW-0479">Metal-binding</keyword>
<evidence type="ECO:0000256" key="1">
    <source>
        <dbReference type="ARBA" id="ARBA00010996"/>
    </source>
</evidence>
<dbReference type="EMBL" id="MBFR01000152">
    <property type="protein sequence ID" value="PVU92685.1"/>
    <property type="molecule type" value="Genomic_DNA"/>
</dbReference>
<keyword evidence="3" id="KW-1015">Disulfide bond</keyword>
<keyword evidence="5" id="KW-0472">Membrane</keyword>
<dbReference type="InterPro" id="IPR036249">
    <property type="entry name" value="Thioredoxin-like_sf"/>
</dbReference>
<gene>
    <name evidence="6" type="ORF">BB561_003669</name>
</gene>
<reference evidence="6 7" key="1">
    <citation type="journal article" date="2018" name="MBio">
        <title>Comparative Genomics Reveals the Core Gene Toolbox for the Fungus-Insect Symbiosis.</title>
        <authorList>
            <person name="Wang Y."/>
            <person name="Stata M."/>
            <person name="Wang W."/>
            <person name="Stajich J.E."/>
            <person name="White M.M."/>
            <person name="Moncalvo J.M."/>
        </authorList>
    </citation>
    <scope>NUCLEOTIDE SEQUENCE [LARGE SCALE GENOMIC DNA]</scope>
    <source>
        <strain evidence="6 7">SWE-8-4</strain>
    </source>
</reference>
<dbReference type="Pfam" id="PF02630">
    <property type="entry name" value="SCO1-SenC"/>
    <property type="match status" value="1"/>
</dbReference>